<keyword evidence="10" id="KW-1185">Reference proteome</keyword>
<dbReference type="Gene3D" id="3.30.420.40">
    <property type="match status" value="1"/>
</dbReference>
<feature type="domain" description="Hexokinase C-terminal" evidence="9">
    <location>
        <begin position="268"/>
        <end position="544"/>
    </location>
</feature>
<dbReference type="InterPro" id="IPR043129">
    <property type="entry name" value="ATPase_NBD"/>
</dbReference>
<dbReference type="OrthoDB" id="419537at2759"/>
<sequence>MIEISTRRTHLDAHTHKMASSTLSSETTTELDSLETFLKPLQIDTQLVHRLSQDLCINFADLAAQSDDQFLPTPISESLLLQRAAVDSKDPGPHLAIDIGGTNLRVAFVELSHVHKDGQNETTLPLRRHLEHSWPIDSHLKNENHTVLFAWIGACISEVVSKACAQFGIAAAAELPLGITFSFPMVQESLEKATLLQMGKGFGITSDLDLGWHLVDGYEKSRSDLPRIRVAAITNDAVATLVSFMHQFPTTADINGTTAIHVDRRPAMGLICGTGSNATVFMDLDSLKESKRPKRVQTLPGQNGGPACLRIAVNTEWSINGSAAPLRAHNLITSWDEHLSGAVERPGFQPLEYMTAGRYLGELGRLILVDYMTKVLGLSSTTLPEKLLRSFEPRNTTFLSHFRPGSNNDWSALVNRLTDEFPPGPAFEWTKGLAQALYRIARLIEYRAAGIIAASTIALLKCSGALPSAEALASMYDRPTELQLGVGYTGGCITNFQDYLQHCQQLLDDIAAREYPEAASRGSRVRVVLQPCHDGGIDGAAVLVPAAVATGI</sequence>
<feature type="region of interest" description="Disordered" evidence="7">
    <location>
        <begin position="1"/>
        <end position="23"/>
    </location>
</feature>
<dbReference type="GO" id="GO:0005829">
    <property type="term" value="C:cytosol"/>
    <property type="evidence" value="ECO:0007669"/>
    <property type="project" value="TreeGrafter"/>
</dbReference>
<dbReference type="GO" id="GO:0008865">
    <property type="term" value="F:fructokinase activity"/>
    <property type="evidence" value="ECO:0007669"/>
    <property type="project" value="TreeGrafter"/>
</dbReference>
<evidence type="ECO:0000256" key="4">
    <source>
        <dbReference type="ARBA" id="ARBA00022777"/>
    </source>
</evidence>
<accession>A0A6P8B904</accession>
<dbReference type="GO" id="GO:0001678">
    <property type="term" value="P:intracellular glucose homeostasis"/>
    <property type="evidence" value="ECO:0007669"/>
    <property type="project" value="InterPro"/>
</dbReference>
<dbReference type="InterPro" id="IPR022673">
    <property type="entry name" value="Hexokinase_C"/>
</dbReference>
<dbReference type="PROSITE" id="PS51748">
    <property type="entry name" value="HEXOKINASE_2"/>
    <property type="match status" value="1"/>
</dbReference>
<dbReference type="GO" id="GO:0005536">
    <property type="term" value="F:D-glucose binding"/>
    <property type="evidence" value="ECO:0007669"/>
    <property type="project" value="InterPro"/>
</dbReference>
<dbReference type="PANTHER" id="PTHR19443">
    <property type="entry name" value="HEXOKINASE"/>
    <property type="match status" value="1"/>
</dbReference>
<evidence type="ECO:0000259" key="8">
    <source>
        <dbReference type="Pfam" id="PF00349"/>
    </source>
</evidence>
<dbReference type="RefSeq" id="XP_030983665.1">
    <property type="nucleotide sequence ID" value="XM_031124145.1"/>
</dbReference>
<evidence type="ECO:0000313" key="10">
    <source>
        <dbReference type="Proteomes" id="UP000515153"/>
    </source>
</evidence>
<dbReference type="InterPro" id="IPR022672">
    <property type="entry name" value="Hexokinase_N"/>
</dbReference>
<keyword evidence="6" id="KW-0324">Glycolysis</keyword>
<dbReference type="PANTHER" id="PTHR19443:SF29">
    <property type="entry name" value="PHOSPHOTRANSFERASE"/>
    <property type="match status" value="1"/>
</dbReference>
<dbReference type="UniPathway" id="UPA00109">
    <property type="reaction ID" value="UER00180"/>
</dbReference>
<dbReference type="GeneID" id="41959054"/>
<evidence type="ECO:0000256" key="5">
    <source>
        <dbReference type="ARBA" id="ARBA00022840"/>
    </source>
</evidence>
<dbReference type="GO" id="GO:0005739">
    <property type="term" value="C:mitochondrion"/>
    <property type="evidence" value="ECO:0007669"/>
    <property type="project" value="TreeGrafter"/>
</dbReference>
<keyword evidence="4 6" id="KW-0418">Kinase</keyword>
<protein>
    <recommendedName>
        <fullName evidence="6">Phosphotransferase</fullName>
        <ecNumber evidence="6">2.7.1.-</ecNumber>
    </recommendedName>
</protein>
<dbReference type="GO" id="GO:0006013">
    <property type="term" value="P:mannose metabolic process"/>
    <property type="evidence" value="ECO:0007669"/>
    <property type="project" value="TreeGrafter"/>
</dbReference>
<dbReference type="GO" id="GO:0004340">
    <property type="term" value="F:glucokinase activity"/>
    <property type="evidence" value="ECO:0007669"/>
    <property type="project" value="TreeGrafter"/>
</dbReference>
<organism evidence="10 11">
    <name type="scientific">Pyricularia grisea</name>
    <name type="common">Crabgrass-specific blast fungus</name>
    <name type="synonym">Magnaporthe grisea</name>
    <dbReference type="NCBI Taxonomy" id="148305"/>
    <lineage>
        <taxon>Eukaryota</taxon>
        <taxon>Fungi</taxon>
        <taxon>Dikarya</taxon>
        <taxon>Ascomycota</taxon>
        <taxon>Pezizomycotina</taxon>
        <taxon>Sordariomycetes</taxon>
        <taxon>Sordariomycetidae</taxon>
        <taxon>Magnaporthales</taxon>
        <taxon>Pyriculariaceae</taxon>
        <taxon>Pyricularia</taxon>
    </lineage>
</organism>
<feature type="compositionally biased region" description="Basic and acidic residues" evidence="7">
    <location>
        <begin position="1"/>
        <end position="15"/>
    </location>
</feature>
<dbReference type="Pfam" id="PF03727">
    <property type="entry name" value="Hexokinase_2"/>
    <property type="match status" value="1"/>
</dbReference>
<evidence type="ECO:0000256" key="3">
    <source>
        <dbReference type="ARBA" id="ARBA00022741"/>
    </source>
</evidence>
<dbReference type="Proteomes" id="UP000515153">
    <property type="component" value="Unplaced"/>
</dbReference>
<dbReference type="GO" id="GO:0019158">
    <property type="term" value="F:mannokinase activity"/>
    <property type="evidence" value="ECO:0007669"/>
    <property type="project" value="TreeGrafter"/>
</dbReference>
<dbReference type="Gene3D" id="3.40.367.20">
    <property type="match status" value="1"/>
</dbReference>
<evidence type="ECO:0000256" key="7">
    <source>
        <dbReference type="SAM" id="MobiDB-lite"/>
    </source>
</evidence>
<dbReference type="InterPro" id="IPR001312">
    <property type="entry name" value="Hexokinase"/>
</dbReference>
<dbReference type="AlphaFoldDB" id="A0A6P8B904"/>
<dbReference type="GO" id="GO:0005524">
    <property type="term" value="F:ATP binding"/>
    <property type="evidence" value="ECO:0007669"/>
    <property type="project" value="UniProtKB-UniRule"/>
</dbReference>
<keyword evidence="3 6" id="KW-0547">Nucleotide-binding</keyword>
<feature type="domain" description="Hexokinase N-terminal" evidence="8">
    <location>
        <begin position="34"/>
        <end position="244"/>
    </location>
</feature>
<evidence type="ECO:0000256" key="6">
    <source>
        <dbReference type="RuleBase" id="RU362007"/>
    </source>
</evidence>
<reference evidence="11" key="1">
    <citation type="journal article" date="2019" name="Mol. Biol. Evol.">
        <title>Blast fungal genomes show frequent chromosomal changes, gene gains and losses, and effector gene turnover.</title>
        <authorList>
            <person name="Gomez Luciano L.B."/>
            <person name="Jason Tsai I."/>
            <person name="Chuma I."/>
            <person name="Tosa Y."/>
            <person name="Chen Y.H."/>
            <person name="Li J.Y."/>
            <person name="Li M.Y."/>
            <person name="Jade Lu M.Y."/>
            <person name="Nakayashiki H."/>
            <person name="Li W.H."/>
        </authorList>
    </citation>
    <scope>NUCLEOTIDE SEQUENCE</scope>
    <source>
        <strain evidence="11">NI907</strain>
    </source>
</reference>
<dbReference type="CDD" id="cd24000">
    <property type="entry name" value="ASKHA_NBD_HK"/>
    <property type="match status" value="1"/>
</dbReference>
<comment type="similarity">
    <text evidence="1 6">Belongs to the hexokinase family.</text>
</comment>
<dbReference type="KEGG" id="pgri:PgNI_04093"/>
<evidence type="ECO:0000256" key="1">
    <source>
        <dbReference type="ARBA" id="ARBA00009225"/>
    </source>
</evidence>
<keyword evidence="2 6" id="KW-0808">Transferase</keyword>
<evidence type="ECO:0000259" key="9">
    <source>
        <dbReference type="Pfam" id="PF03727"/>
    </source>
</evidence>
<reference evidence="11" key="2">
    <citation type="submission" date="2019-10" db="EMBL/GenBank/DDBJ databases">
        <authorList>
            <consortium name="NCBI Genome Project"/>
        </authorList>
    </citation>
    <scope>NUCLEOTIDE SEQUENCE</scope>
    <source>
        <strain evidence="11">NI907</strain>
    </source>
</reference>
<gene>
    <name evidence="11" type="ORF">PgNI_04093</name>
</gene>
<dbReference type="PRINTS" id="PR00475">
    <property type="entry name" value="HEXOKINASE"/>
</dbReference>
<dbReference type="GO" id="GO:0006006">
    <property type="term" value="P:glucose metabolic process"/>
    <property type="evidence" value="ECO:0007669"/>
    <property type="project" value="TreeGrafter"/>
</dbReference>
<proteinExistence type="inferred from homology"/>
<reference evidence="11" key="3">
    <citation type="submission" date="2025-08" db="UniProtKB">
        <authorList>
            <consortium name="RefSeq"/>
        </authorList>
    </citation>
    <scope>IDENTIFICATION</scope>
    <source>
        <strain evidence="11">NI907</strain>
    </source>
</reference>
<evidence type="ECO:0000313" key="11">
    <source>
        <dbReference type="RefSeq" id="XP_030983665.1"/>
    </source>
</evidence>
<evidence type="ECO:0000256" key="2">
    <source>
        <dbReference type="ARBA" id="ARBA00022679"/>
    </source>
</evidence>
<name>A0A6P8B904_PYRGI</name>
<dbReference type="Pfam" id="PF00349">
    <property type="entry name" value="Hexokinase_1"/>
    <property type="match status" value="1"/>
</dbReference>
<dbReference type="SUPFAM" id="SSF53067">
    <property type="entry name" value="Actin-like ATPase domain"/>
    <property type="match status" value="2"/>
</dbReference>
<keyword evidence="5 6" id="KW-0067">ATP-binding</keyword>
<dbReference type="GO" id="GO:0006096">
    <property type="term" value="P:glycolytic process"/>
    <property type="evidence" value="ECO:0007669"/>
    <property type="project" value="UniProtKB-UniPathway"/>
</dbReference>
<dbReference type="EC" id="2.7.1.-" evidence="6"/>